<evidence type="ECO:0008006" key="4">
    <source>
        <dbReference type="Google" id="ProtNLM"/>
    </source>
</evidence>
<feature type="chain" id="PRO_5035729719" description="Secreted protein" evidence="1">
    <location>
        <begin position="19"/>
        <end position="98"/>
    </location>
</feature>
<evidence type="ECO:0000313" key="3">
    <source>
        <dbReference type="Proteomes" id="UP000811609"/>
    </source>
</evidence>
<evidence type="ECO:0000256" key="1">
    <source>
        <dbReference type="SAM" id="SignalP"/>
    </source>
</evidence>
<gene>
    <name evidence="2" type="ORF">CIPAW_13G000400</name>
</gene>
<dbReference type="Proteomes" id="UP000811609">
    <property type="component" value="Chromosome 13"/>
</dbReference>
<organism evidence="2 3">
    <name type="scientific">Carya illinoinensis</name>
    <name type="common">Pecan</name>
    <dbReference type="NCBI Taxonomy" id="32201"/>
    <lineage>
        <taxon>Eukaryota</taxon>
        <taxon>Viridiplantae</taxon>
        <taxon>Streptophyta</taxon>
        <taxon>Embryophyta</taxon>
        <taxon>Tracheophyta</taxon>
        <taxon>Spermatophyta</taxon>
        <taxon>Magnoliopsida</taxon>
        <taxon>eudicotyledons</taxon>
        <taxon>Gunneridae</taxon>
        <taxon>Pentapetalae</taxon>
        <taxon>rosids</taxon>
        <taxon>fabids</taxon>
        <taxon>Fagales</taxon>
        <taxon>Juglandaceae</taxon>
        <taxon>Carya</taxon>
    </lineage>
</organism>
<dbReference type="AlphaFoldDB" id="A0A8T1NK97"/>
<dbReference type="EMBL" id="CM031821">
    <property type="protein sequence ID" value="KAG6630181.1"/>
    <property type="molecule type" value="Genomic_DNA"/>
</dbReference>
<comment type="caution">
    <text evidence="2">The sequence shown here is derived from an EMBL/GenBank/DDBJ whole genome shotgun (WGS) entry which is preliminary data.</text>
</comment>
<feature type="signal peptide" evidence="1">
    <location>
        <begin position="1"/>
        <end position="18"/>
    </location>
</feature>
<protein>
    <recommendedName>
        <fullName evidence="4">Secreted protein</fullName>
    </recommendedName>
</protein>
<keyword evidence="3" id="KW-1185">Reference proteome</keyword>
<reference evidence="2" key="1">
    <citation type="submission" date="2020-12" db="EMBL/GenBank/DDBJ databases">
        <title>WGS assembly of Carya illinoinensis cv. Pawnee.</title>
        <authorList>
            <person name="Platts A."/>
            <person name="Shu S."/>
            <person name="Wright S."/>
            <person name="Barry K."/>
            <person name="Edger P."/>
            <person name="Pires J.C."/>
            <person name="Schmutz J."/>
        </authorList>
    </citation>
    <scope>NUCLEOTIDE SEQUENCE</scope>
    <source>
        <tissue evidence="2">Leaf</tissue>
    </source>
</reference>
<proteinExistence type="predicted"/>
<name>A0A8T1NK97_CARIL</name>
<keyword evidence="1" id="KW-0732">Signal</keyword>
<accession>A0A8T1NK97</accession>
<evidence type="ECO:0000313" key="2">
    <source>
        <dbReference type="EMBL" id="KAG6630181.1"/>
    </source>
</evidence>
<sequence length="98" mass="10307">MQVMYAFFILLAEGYGGALRVSLGPSWSSLDGEHLLVTCFSSVCPLGQRGGASICISSNNRVDLPDWSICSQGAPVVRAPLSFPPRSTTAWACPSSGV</sequence>